<name>A0ABR0B4Y6_9CRUS</name>
<evidence type="ECO:0000313" key="4">
    <source>
        <dbReference type="Proteomes" id="UP001234178"/>
    </source>
</evidence>
<organism evidence="3 4">
    <name type="scientific">Daphnia magna</name>
    <dbReference type="NCBI Taxonomy" id="35525"/>
    <lineage>
        <taxon>Eukaryota</taxon>
        <taxon>Metazoa</taxon>
        <taxon>Ecdysozoa</taxon>
        <taxon>Arthropoda</taxon>
        <taxon>Crustacea</taxon>
        <taxon>Branchiopoda</taxon>
        <taxon>Diplostraca</taxon>
        <taxon>Cladocera</taxon>
        <taxon>Anomopoda</taxon>
        <taxon>Daphniidae</taxon>
        <taxon>Daphnia</taxon>
    </lineage>
</organism>
<protein>
    <submittedName>
        <fullName evidence="3">Uncharacterized protein</fullName>
    </submittedName>
</protein>
<sequence length="158" mass="17619">MARNCIKRMKPEAWISLLNTLVVLATISGMLYIVHVNSRNTERCKMACPQLKTQTSNNVDISTGLEKSGTGPITPTAHNADEETRAESRLAPEPVPPFPPEFNVGTTHKYTLFYYQPKEIGTSATGGTAVRERLSLKNVYTHFDRILENNGNARNTRK</sequence>
<reference evidence="3 4" key="1">
    <citation type="journal article" date="2023" name="Nucleic Acids Res.">
        <title>The hologenome of Daphnia magna reveals possible DNA methylation and microbiome-mediated evolution of the host genome.</title>
        <authorList>
            <person name="Chaturvedi A."/>
            <person name="Li X."/>
            <person name="Dhandapani V."/>
            <person name="Marshall H."/>
            <person name="Kissane S."/>
            <person name="Cuenca-Cambronero M."/>
            <person name="Asole G."/>
            <person name="Calvet F."/>
            <person name="Ruiz-Romero M."/>
            <person name="Marangio P."/>
            <person name="Guigo R."/>
            <person name="Rago D."/>
            <person name="Mirbahai L."/>
            <person name="Eastwood N."/>
            <person name="Colbourne J.K."/>
            <person name="Zhou J."/>
            <person name="Mallon E."/>
            <person name="Orsini L."/>
        </authorList>
    </citation>
    <scope>NUCLEOTIDE SEQUENCE [LARGE SCALE GENOMIC DNA]</scope>
    <source>
        <strain evidence="3">LRV0_1</strain>
    </source>
</reference>
<comment type="caution">
    <text evidence="3">The sequence shown here is derived from an EMBL/GenBank/DDBJ whole genome shotgun (WGS) entry which is preliminary data.</text>
</comment>
<keyword evidence="4" id="KW-1185">Reference proteome</keyword>
<accession>A0ABR0B4Y6</accession>
<proteinExistence type="predicted"/>
<dbReference type="Proteomes" id="UP001234178">
    <property type="component" value="Unassembled WGS sequence"/>
</dbReference>
<evidence type="ECO:0000256" key="2">
    <source>
        <dbReference type="SAM" id="Phobius"/>
    </source>
</evidence>
<feature type="region of interest" description="Disordered" evidence="1">
    <location>
        <begin position="63"/>
        <end position="98"/>
    </location>
</feature>
<feature type="transmembrane region" description="Helical" evidence="2">
    <location>
        <begin position="12"/>
        <end position="34"/>
    </location>
</feature>
<keyword evidence="2" id="KW-0472">Membrane</keyword>
<dbReference type="EMBL" id="JAOYFB010000040">
    <property type="protein sequence ID" value="KAK4036719.1"/>
    <property type="molecule type" value="Genomic_DNA"/>
</dbReference>
<feature type="compositionally biased region" description="Basic and acidic residues" evidence="1">
    <location>
        <begin position="79"/>
        <end position="90"/>
    </location>
</feature>
<keyword evidence="2" id="KW-1133">Transmembrane helix</keyword>
<keyword evidence="2" id="KW-0812">Transmembrane</keyword>
<evidence type="ECO:0000256" key="1">
    <source>
        <dbReference type="SAM" id="MobiDB-lite"/>
    </source>
</evidence>
<evidence type="ECO:0000313" key="3">
    <source>
        <dbReference type="EMBL" id="KAK4036719.1"/>
    </source>
</evidence>
<gene>
    <name evidence="3" type="ORF">OUZ56_028759</name>
</gene>